<dbReference type="Proteomes" id="UP000002497">
    <property type="component" value="Unassembled WGS sequence"/>
</dbReference>
<keyword evidence="1" id="KW-0732">Signal</keyword>
<reference evidence="3" key="2">
    <citation type="submission" date="2010-03" db="EMBL/GenBank/DDBJ databases">
        <title>The genome sequence of Coccidioides posadasii strain Silveira.</title>
        <authorList>
            <consortium name="The Broad Institute Genome Sequencing Center for Infectious Disease"/>
            <person name="Neafsey D."/>
            <person name="Orbach M."/>
            <person name="Henn M.R."/>
            <person name="Cole G.T."/>
            <person name="Galgiani J."/>
            <person name="Gardner M.J."/>
            <person name="Kirkland T.N."/>
            <person name="Taylor J.W."/>
            <person name="Young S.K."/>
            <person name="Zeng Q."/>
            <person name="Koehrsen M."/>
            <person name="Alvarado L."/>
            <person name="Berlin A."/>
            <person name="Borenstein D."/>
            <person name="Chapman S.B."/>
            <person name="Chen Z."/>
            <person name="Engels R."/>
            <person name="Freedman E."/>
            <person name="Gellesch M."/>
            <person name="Goldberg J."/>
            <person name="Griggs A."/>
            <person name="Gujja S."/>
            <person name="Heilman E."/>
            <person name="Heiman D."/>
            <person name="Howarth C."/>
            <person name="Jen D."/>
            <person name="Larson L."/>
            <person name="Mehta T."/>
            <person name="Neiman D."/>
            <person name="Park D."/>
            <person name="Pearson M."/>
            <person name="Richards J."/>
            <person name="Roberts A."/>
            <person name="Saif S."/>
            <person name="Shea T."/>
            <person name="Shenoy N."/>
            <person name="Sisk P."/>
            <person name="Stolte C."/>
            <person name="Sykes S."/>
            <person name="Walk T."/>
            <person name="White J."/>
            <person name="Yandava C."/>
            <person name="Haas B."/>
            <person name="Nusbaum C."/>
            <person name="Birren B."/>
        </authorList>
    </citation>
    <scope>NUCLEOTIDE SEQUENCE [LARGE SCALE GENOMIC DNA]</scope>
    <source>
        <strain evidence="3">RMSCC 757 / Silveira</strain>
    </source>
</reference>
<feature type="chain" id="PRO_5003237246" evidence="1">
    <location>
        <begin position="19"/>
        <end position="140"/>
    </location>
</feature>
<feature type="signal peptide" evidence="1">
    <location>
        <begin position="1"/>
        <end position="18"/>
    </location>
</feature>
<sequence length="140" mass="15473">MLSITKFFSSVPLLLSLAECPWPFLGFRERNMAPSYKIGILFPMEGANMWQKKIDPSMLRSLIAAAVPNASSLIRGTRDDSLFVQDPTPVHKHANLIGVSRCRLHTCLLGRLHTHMGHVGNHNWAGQPSLSLLSCTPLDA</sequence>
<protein>
    <submittedName>
        <fullName evidence="2">Uncharacterized protein</fullName>
    </submittedName>
</protein>
<reference evidence="3" key="1">
    <citation type="journal article" date="2010" name="Genome Res.">
        <title>Population genomic sequencing of Coccidioides fungi reveals recent hybridization and transposon control.</title>
        <authorList>
            <person name="Neafsey D.E."/>
            <person name="Barker B.M."/>
            <person name="Sharpton T.J."/>
            <person name="Stajich J.E."/>
            <person name="Park D.J."/>
            <person name="Whiston E."/>
            <person name="Hung C.-Y."/>
            <person name="McMahan C."/>
            <person name="White J."/>
            <person name="Sykes S."/>
            <person name="Heiman D."/>
            <person name="Young S."/>
            <person name="Zeng Q."/>
            <person name="Abouelleil A."/>
            <person name="Aftuck L."/>
            <person name="Bessette D."/>
            <person name="Brown A."/>
            <person name="FitzGerald M."/>
            <person name="Lui A."/>
            <person name="Macdonald J.P."/>
            <person name="Priest M."/>
            <person name="Orbach M.J."/>
            <person name="Galgiani J.N."/>
            <person name="Kirkland T.N."/>
            <person name="Cole G.T."/>
            <person name="Birren B.W."/>
            <person name="Henn M.R."/>
            <person name="Taylor J.W."/>
            <person name="Rounsley S.D."/>
        </authorList>
    </citation>
    <scope>NUCLEOTIDE SEQUENCE [LARGE SCALE GENOMIC DNA]</scope>
    <source>
        <strain evidence="3">RMSCC 757 / Silveira</strain>
    </source>
</reference>
<evidence type="ECO:0000313" key="3">
    <source>
        <dbReference type="Proteomes" id="UP000002497"/>
    </source>
</evidence>
<organism evidence="3">
    <name type="scientific">Coccidioides posadasii (strain RMSCC 757 / Silveira)</name>
    <name type="common">Valley fever fungus</name>
    <dbReference type="NCBI Taxonomy" id="443226"/>
    <lineage>
        <taxon>Eukaryota</taxon>
        <taxon>Fungi</taxon>
        <taxon>Dikarya</taxon>
        <taxon>Ascomycota</taxon>
        <taxon>Pezizomycotina</taxon>
        <taxon>Eurotiomycetes</taxon>
        <taxon>Eurotiomycetidae</taxon>
        <taxon>Onygenales</taxon>
        <taxon>Onygenaceae</taxon>
        <taxon>Coccidioides</taxon>
    </lineage>
</organism>
<dbReference type="VEuPathDB" id="FungiDB:CPSG_01082"/>
<proteinExistence type="predicted"/>
<evidence type="ECO:0000313" key="2">
    <source>
        <dbReference type="EMBL" id="EFW23183.1"/>
    </source>
</evidence>
<name>E9CR51_COCPS</name>
<dbReference type="HOGENOM" id="CLU_1834985_0_0_1"/>
<keyword evidence="3" id="KW-1185">Reference proteome</keyword>
<evidence type="ECO:0000256" key="1">
    <source>
        <dbReference type="SAM" id="SignalP"/>
    </source>
</evidence>
<dbReference type="AlphaFoldDB" id="E9CR51"/>
<gene>
    <name evidence="2" type="ORF">CPSG_01082</name>
</gene>
<accession>E9CR51</accession>
<dbReference type="EMBL" id="GL636486">
    <property type="protein sequence ID" value="EFW23183.1"/>
    <property type="molecule type" value="Genomic_DNA"/>
</dbReference>